<evidence type="ECO:0000256" key="6">
    <source>
        <dbReference type="ARBA" id="ARBA00023136"/>
    </source>
</evidence>
<dbReference type="SUPFAM" id="SSF64356">
    <property type="entry name" value="SNARE-like"/>
    <property type="match status" value="1"/>
</dbReference>
<reference evidence="9" key="1">
    <citation type="journal article" date="2014" name="Nat. Commun.">
        <title>The emerging biofuel crop Camelina sativa retains a highly undifferentiated hexaploid genome structure.</title>
        <authorList>
            <person name="Kagale S."/>
            <person name="Koh C."/>
            <person name="Nixon J."/>
            <person name="Bollina V."/>
            <person name="Clarke W.E."/>
            <person name="Tuteja R."/>
            <person name="Spillane C."/>
            <person name="Robinson S.J."/>
            <person name="Links M.G."/>
            <person name="Clarke C."/>
            <person name="Higgins E.E."/>
            <person name="Huebert T."/>
            <person name="Sharpe A.G."/>
            <person name="Parkin I.A."/>
        </authorList>
    </citation>
    <scope>NUCLEOTIDE SEQUENCE [LARGE SCALE GENOMIC DNA]</scope>
    <source>
        <strain evidence="9">cv. DH55</strain>
    </source>
</reference>
<keyword evidence="6 7" id="KW-0472">Membrane</keyword>
<gene>
    <name evidence="10" type="primary">LOC104725737</name>
</gene>
<dbReference type="GeneID" id="104725737"/>
<keyword evidence="7" id="KW-0812">Transmembrane</keyword>
<keyword evidence="5" id="KW-0175">Coiled coil</keyword>
<name>A0ABM0UL42_CAMSA</name>
<organism evidence="9 10">
    <name type="scientific">Camelina sativa</name>
    <name type="common">False flax</name>
    <name type="synonym">Myagrum sativum</name>
    <dbReference type="NCBI Taxonomy" id="90675"/>
    <lineage>
        <taxon>Eukaryota</taxon>
        <taxon>Viridiplantae</taxon>
        <taxon>Streptophyta</taxon>
        <taxon>Embryophyta</taxon>
        <taxon>Tracheophyta</taxon>
        <taxon>Spermatophyta</taxon>
        <taxon>Magnoliopsida</taxon>
        <taxon>eudicotyledons</taxon>
        <taxon>Gunneridae</taxon>
        <taxon>Pentapetalae</taxon>
        <taxon>rosids</taxon>
        <taxon>malvids</taxon>
        <taxon>Brassicales</taxon>
        <taxon>Brassicaceae</taxon>
        <taxon>Camelineae</taxon>
        <taxon>Camelina</taxon>
    </lineage>
</organism>
<evidence type="ECO:0000256" key="1">
    <source>
        <dbReference type="ARBA" id="ARBA00004163"/>
    </source>
</evidence>
<dbReference type="RefSeq" id="XP_010442748.1">
    <property type="nucleotide sequence ID" value="XM_010444446.1"/>
</dbReference>
<comment type="subcellular location">
    <subcellularLocation>
        <location evidence="1">Endoplasmic reticulum membrane</location>
        <topology evidence="1">Single-pass type IV membrane protein</topology>
    </subcellularLocation>
    <subcellularLocation>
        <location evidence="2">Golgi apparatus membrane</location>
    </subcellularLocation>
</comment>
<evidence type="ECO:0000256" key="7">
    <source>
        <dbReference type="SAM" id="Phobius"/>
    </source>
</evidence>
<dbReference type="PANTHER" id="PTHR45837">
    <property type="entry name" value="VESICLE-TRAFFICKING PROTEIN SEC22B"/>
    <property type="match status" value="1"/>
</dbReference>
<evidence type="ECO:0000259" key="8">
    <source>
        <dbReference type="PROSITE" id="PS50859"/>
    </source>
</evidence>
<feature type="domain" description="Longin" evidence="8">
    <location>
        <begin position="6"/>
        <end position="124"/>
    </location>
</feature>
<sequence length="228" mass="26687">MVKLTIVGRVEDGLPLAQDQPYYVNQQDNISFLMYKQQAEFLLTQISKGSLLHPKMTILLDHHSFHFLVEKKICYIVLSDSSYPRKLLFHYLQDLQKELDKLDETELIQKISKPYSFVRFGKSIGRIRKQYMDTRTQANLSKLNALRNEELHVVTEHMNDIIQIRQLLETSEITSLDRRTSVSTIWNSQCLQDIALKWTPVTIIILVILVLFKARLIMTDDYLISTMI</sequence>
<dbReference type="Pfam" id="PF13774">
    <property type="entry name" value="Longin"/>
    <property type="match status" value="1"/>
</dbReference>
<evidence type="ECO:0000256" key="4">
    <source>
        <dbReference type="ARBA" id="ARBA00022927"/>
    </source>
</evidence>
<evidence type="ECO:0000313" key="10">
    <source>
        <dbReference type="RefSeq" id="XP_010442748.1"/>
    </source>
</evidence>
<dbReference type="Proteomes" id="UP000694864">
    <property type="component" value="Chromosome 11"/>
</dbReference>
<feature type="transmembrane region" description="Helical" evidence="7">
    <location>
        <begin position="198"/>
        <end position="218"/>
    </location>
</feature>
<proteinExistence type="inferred from homology"/>
<dbReference type="InterPro" id="IPR011012">
    <property type="entry name" value="Longin-like_dom_sf"/>
</dbReference>
<evidence type="ECO:0000256" key="2">
    <source>
        <dbReference type="ARBA" id="ARBA00004394"/>
    </source>
</evidence>
<dbReference type="Gene3D" id="3.30.450.50">
    <property type="entry name" value="Longin domain"/>
    <property type="match status" value="1"/>
</dbReference>
<evidence type="ECO:0000313" key="9">
    <source>
        <dbReference type="Proteomes" id="UP000694864"/>
    </source>
</evidence>
<dbReference type="CDD" id="cd14824">
    <property type="entry name" value="Longin"/>
    <property type="match status" value="1"/>
</dbReference>
<keyword evidence="4" id="KW-0813">Transport</keyword>
<accession>A0ABM0UL42</accession>
<keyword evidence="7" id="KW-1133">Transmembrane helix</keyword>
<dbReference type="InterPro" id="IPR044565">
    <property type="entry name" value="Sec22"/>
</dbReference>
<comment type="similarity">
    <text evidence="3">Belongs to the synaptobrevin family.</text>
</comment>
<protein>
    <submittedName>
        <fullName evidence="10">25.3 kDa vesicle transport protein-like</fullName>
    </submittedName>
</protein>
<dbReference type="PROSITE" id="PS50859">
    <property type="entry name" value="LONGIN"/>
    <property type="match status" value="1"/>
</dbReference>
<keyword evidence="4" id="KW-0653">Protein transport</keyword>
<keyword evidence="9" id="KW-1185">Reference proteome</keyword>
<dbReference type="SMART" id="SM01270">
    <property type="entry name" value="Longin"/>
    <property type="match status" value="1"/>
</dbReference>
<dbReference type="InterPro" id="IPR010908">
    <property type="entry name" value="Longin_dom"/>
</dbReference>
<reference evidence="10" key="2">
    <citation type="submission" date="2025-08" db="UniProtKB">
        <authorList>
            <consortium name="RefSeq"/>
        </authorList>
    </citation>
    <scope>IDENTIFICATION</scope>
    <source>
        <tissue evidence="10">Leaf</tissue>
    </source>
</reference>
<evidence type="ECO:0000256" key="3">
    <source>
        <dbReference type="ARBA" id="ARBA00008025"/>
    </source>
</evidence>
<evidence type="ECO:0000256" key="5">
    <source>
        <dbReference type="ARBA" id="ARBA00023054"/>
    </source>
</evidence>